<dbReference type="AlphaFoldDB" id="W0F011"/>
<evidence type="ECO:0000313" key="3">
    <source>
        <dbReference type="Proteomes" id="UP000003586"/>
    </source>
</evidence>
<gene>
    <name evidence="2" type="ORF">NIASO_16960</name>
</gene>
<evidence type="ECO:0000313" key="2">
    <source>
        <dbReference type="EMBL" id="AHF16395.1"/>
    </source>
</evidence>
<feature type="compositionally biased region" description="Low complexity" evidence="1">
    <location>
        <begin position="45"/>
        <end position="57"/>
    </location>
</feature>
<evidence type="ECO:0000256" key="1">
    <source>
        <dbReference type="SAM" id="MobiDB-lite"/>
    </source>
</evidence>
<dbReference type="HOGENOM" id="CLU_186749_0_0_10"/>
<reference evidence="2 3" key="1">
    <citation type="submission" date="2013-12" db="EMBL/GenBank/DDBJ databases">
        <authorList>
            <consortium name="DOE Joint Genome Institute"/>
            <person name="Eisen J."/>
            <person name="Huntemann M."/>
            <person name="Han J."/>
            <person name="Chen A."/>
            <person name="Kyrpides N."/>
            <person name="Mavromatis K."/>
            <person name="Markowitz V."/>
            <person name="Palaniappan K."/>
            <person name="Ivanova N."/>
            <person name="Schaumberg A."/>
            <person name="Pati A."/>
            <person name="Liolios K."/>
            <person name="Nordberg H.P."/>
            <person name="Cantor M.N."/>
            <person name="Hua S.X."/>
            <person name="Woyke T."/>
        </authorList>
    </citation>
    <scope>NUCLEOTIDE SEQUENCE [LARGE SCALE GENOMIC DNA]</scope>
    <source>
        <strain evidence="3">DSM 19437</strain>
    </source>
</reference>
<dbReference type="EMBL" id="CP007035">
    <property type="protein sequence ID" value="AHF16395.1"/>
    <property type="molecule type" value="Genomic_DNA"/>
</dbReference>
<dbReference type="STRING" id="929713.NIASO_16960"/>
<feature type="region of interest" description="Disordered" evidence="1">
    <location>
        <begin position="26"/>
        <end position="63"/>
    </location>
</feature>
<organism evidence="2 3">
    <name type="scientific">Niabella soli DSM 19437</name>
    <dbReference type="NCBI Taxonomy" id="929713"/>
    <lineage>
        <taxon>Bacteria</taxon>
        <taxon>Pseudomonadati</taxon>
        <taxon>Bacteroidota</taxon>
        <taxon>Chitinophagia</taxon>
        <taxon>Chitinophagales</taxon>
        <taxon>Chitinophagaceae</taxon>
        <taxon>Niabella</taxon>
    </lineage>
</organism>
<accession>W0F011</accession>
<dbReference type="KEGG" id="nso:NIASO_16960"/>
<evidence type="ECO:0008006" key="4">
    <source>
        <dbReference type="Google" id="ProtNLM"/>
    </source>
</evidence>
<keyword evidence="3" id="KW-1185">Reference proteome</keyword>
<proteinExistence type="predicted"/>
<protein>
    <recommendedName>
        <fullName evidence="4">YtxH domain-containing protein</fullName>
    </recommendedName>
</protein>
<name>W0F011_9BACT</name>
<sequence length="63" mass="6832">MNRNTRNGLLALGLAAVAAWYKMSPEQKSSVKNKVSDLGNKLKDNLNNLKNQVNQGNSTQSAS</sequence>
<dbReference type="Proteomes" id="UP000003586">
    <property type="component" value="Chromosome"/>
</dbReference>